<dbReference type="GO" id="GO:0016020">
    <property type="term" value="C:membrane"/>
    <property type="evidence" value="ECO:0007669"/>
    <property type="project" value="InterPro"/>
</dbReference>
<keyword evidence="5" id="KW-1185">Reference proteome</keyword>
<reference evidence="4" key="1">
    <citation type="submission" date="2020-08" db="EMBL/GenBank/DDBJ databases">
        <title>Winogradskyella ouciana sp. nov., isolated from the hadal seawater of the Mariana Trench.</title>
        <authorList>
            <person name="He X."/>
        </authorList>
    </citation>
    <scope>NUCLEOTIDE SEQUENCE [LARGE SCALE GENOMIC DNA]</scope>
    <source>
        <strain evidence="4">KCTC 52348</strain>
    </source>
</reference>
<dbReference type="PROSITE" id="PS50060">
    <property type="entry name" value="MAM_2"/>
    <property type="match status" value="1"/>
</dbReference>
<dbReference type="CDD" id="cd00063">
    <property type="entry name" value="FN3"/>
    <property type="match status" value="2"/>
</dbReference>
<feature type="domain" description="MAM" evidence="2">
    <location>
        <begin position="257"/>
        <end position="423"/>
    </location>
</feature>
<dbReference type="InterPro" id="IPR013783">
    <property type="entry name" value="Ig-like_fold"/>
</dbReference>
<dbReference type="Pfam" id="PF13585">
    <property type="entry name" value="CHU_C"/>
    <property type="match status" value="1"/>
</dbReference>
<evidence type="ECO:0000313" key="5">
    <source>
        <dbReference type="Proteomes" id="UP000533900"/>
    </source>
</evidence>
<dbReference type="GO" id="GO:0005975">
    <property type="term" value="P:carbohydrate metabolic process"/>
    <property type="evidence" value="ECO:0007669"/>
    <property type="project" value="UniProtKB-ARBA"/>
</dbReference>
<dbReference type="EMBL" id="JACLCP010000001">
    <property type="protein sequence ID" value="MBC2843999.1"/>
    <property type="molecule type" value="Genomic_DNA"/>
</dbReference>
<feature type="domain" description="Fibronectin type-III" evidence="3">
    <location>
        <begin position="423"/>
        <end position="511"/>
    </location>
</feature>
<dbReference type="RefSeq" id="WP_185787700.1">
    <property type="nucleotide sequence ID" value="NZ_JACLCP010000001.1"/>
</dbReference>
<feature type="domain" description="Fibronectin type-III" evidence="3">
    <location>
        <begin position="692"/>
        <end position="784"/>
    </location>
</feature>
<dbReference type="Pfam" id="PF20009">
    <property type="entry name" value="GEVED"/>
    <property type="match status" value="1"/>
</dbReference>
<evidence type="ECO:0000259" key="2">
    <source>
        <dbReference type="PROSITE" id="PS50060"/>
    </source>
</evidence>
<organism evidence="4 5">
    <name type="scientific">Winogradskyella flava</name>
    <dbReference type="NCBI Taxonomy" id="1884876"/>
    <lineage>
        <taxon>Bacteria</taxon>
        <taxon>Pseudomonadati</taxon>
        <taxon>Bacteroidota</taxon>
        <taxon>Flavobacteriia</taxon>
        <taxon>Flavobacteriales</taxon>
        <taxon>Flavobacteriaceae</taxon>
        <taxon>Winogradskyella</taxon>
    </lineage>
</organism>
<dbReference type="InterPro" id="IPR045474">
    <property type="entry name" value="GEVED"/>
</dbReference>
<evidence type="ECO:0000256" key="1">
    <source>
        <dbReference type="SAM" id="SignalP"/>
    </source>
</evidence>
<protein>
    <submittedName>
        <fullName evidence="4">Gliding motility-associated C-terminal domain-containing protein</fullName>
    </submittedName>
</protein>
<dbReference type="SMART" id="SM00060">
    <property type="entry name" value="FN3"/>
    <property type="match status" value="3"/>
</dbReference>
<feature type="signal peptide" evidence="1">
    <location>
        <begin position="1"/>
        <end position="19"/>
    </location>
</feature>
<dbReference type="SUPFAM" id="SSF49899">
    <property type="entry name" value="Concanavalin A-like lectins/glucanases"/>
    <property type="match status" value="1"/>
</dbReference>
<dbReference type="GO" id="GO:0004553">
    <property type="term" value="F:hydrolase activity, hydrolyzing O-glycosyl compounds"/>
    <property type="evidence" value="ECO:0007669"/>
    <property type="project" value="UniProtKB-ARBA"/>
</dbReference>
<dbReference type="SUPFAM" id="SSF49265">
    <property type="entry name" value="Fibronectin type III"/>
    <property type="match status" value="2"/>
</dbReference>
<evidence type="ECO:0000313" key="4">
    <source>
        <dbReference type="EMBL" id="MBC2843999.1"/>
    </source>
</evidence>
<evidence type="ECO:0000259" key="3">
    <source>
        <dbReference type="PROSITE" id="PS50853"/>
    </source>
</evidence>
<dbReference type="InterPro" id="IPR036116">
    <property type="entry name" value="FN3_sf"/>
</dbReference>
<proteinExistence type="predicted"/>
<feature type="chain" id="PRO_5032979296" evidence="1">
    <location>
        <begin position="20"/>
        <end position="1766"/>
    </location>
</feature>
<dbReference type="Proteomes" id="UP000533900">
    <property type="component" value="Unassembled WGS sequence"/>
</dbReference>
<dbReference type="PROSITE" id="PS50853">
    <property type="entry name" value="FN3"/>
    <property type="match status" value="3"/>
</dbReference>
<dbReference type="InterPro" id="IPR000998">
    <property type="entry name" value="MAM_dom"/>
</dbReference>
<dbReference type="Gene3D" id="2.60.40.10">
    <property type="entry name" value="Immunoglobulins"/>
    <property type="match status" value="3"/>
</dbReference>
<comment type="caution">
    <text evidence="4">The sequence shown here is derived from an EMBL/GenBank/DDBJ whole genome shotgun (WGS) entry which is preliminary data.</text>
</comment>
<dbReference type="Gene3D" id="2.60.120.260">
    <property type="entry name" value="Galactose-binding domain-like"/>
    <property type="match status" value="1"/>
</dbReference>
<dbReference type="InterPro" id="IPR013320">
    <property type="entry name" value="ConA-like_dom_sf"/>
</dbReference>
<accession>A0A842IP71</accession>
<feature type="domain" description="Fibronectin type-III" evidence="3">
    <location>
        <begin position="157"/>
        <end position="251"/>
    </location>
</feature>
<keyword evidence="1" id="KW-0732">Signal</keyword>
<dbReference type="InterPro" id="IPR003961">
    <property type="entry name" value="FN3_dom"/>
</dbReference>
<sequence length="1766" mass="186941">MKKITLFFIMLGFFLTASAQYDFNSIVGPTNVASGSPVTINLNDAANTVSVPASSTGTYDSFSITVDWTAGGGNPWSVEADLTFTTTAGSITIDPPTTGGANSGAATTLTFTGDLAGLYDPTSDGYIDLVLNQSFGGSNADWANIVVTLFETPTCIAPTGMTVSGVTATAATLDWTAGDSETAWVIEYNTGADFTPGNGEEEASISPTTTPNTALSSLTPASNYFLYYQADCGGGDFSTWVGPILFSTECVTFTAPYTEDFENAGAIPLCWSMDGGEDWFFDDDAAGTHVGDDGTISGSTASNNFFAWADASGEEGVRTLTSPLVDVSGLTVPALSFYLISDNESNSNNNLDVEVWDGAAWNNMATYNTNTGGWTLIVIDISTLTITGDVQARFVFSENVPGDFYDDIAIDDVTFDEAPSCFNPSQLMANAITSNSAELSWSQDGSVSSWNIELVTSGTAPSGTPTASGVSNPYTASSLTAVTQYDYYVQADCGGGLSGWTGPFTFETLCDVFTPDYIEQFSTIIPDCWDEADNGDATTGPLELGGSSWVPDEFLNIGTGDGAYKINLWLAAKSDWLLSPQFDLTGGPFQVEFDFGIMEFASSTVAGTLGSDDFVQLLITNDNGVTWTPLLTYDNTSVVSPTGEHPVITLEAYAGQTVQFGILGSEGTVDDPQDNDIFVDNFRVRGIPTCPEPTDLTANNLSLTSTEVGWTETGSSNEWNIEYGLAGFALGTGTVATGVTTNPFTLDNLTSDTEYEFYVQAVCGASDLSSFSGPFQFFTGYCESIPSSNDGTGVENTTIEGIDFPSPGDVTYENQTSPVIDVFPGVNTSVAITFATGFTYGTNIWIDFDNNLVFDASELVFSGESTADNPTTLDASFVMPVTATPGEHRMRIGTADGGQATPNPCYNGAFGVTLDFTVNVGVLPCILPEASFNIVDDCDNQQFFIDVDITSLGDATSLEVSNDFDTSTLQVTAAGMIQVGPFPSASTVSVSVANEQESLCTIVSPQLQFICPPDNDTPCEANVAVVNNDILCEVSTTGSIFGAAPSGVTDPSCGGIANDDVWFQFVAQSDSHLISLANVAGSSATDINHSVYSGTCDNLTEIACVDGFAEWSSVASSLTIGETYFIRVYSGDADPEDTTFDLCITPYVAPVNITCDTAANFCSGSDATDILYTYNTINVLPGDGQIDCLFTTPNPTFSTLEIGTTGDILLEIVQNSAFDSNDNPIGSELDVDFLLWGPYAPGDDLCALASVVDCSYSAAAVEDVTLLGAQQGELYLLLITNFDQDAGIIQVRQTNLGDTSAGSTIADIDAQITSQEVFIDPSNDPLETDEVSVCGFPSVTIETDSPFADTFIWFNNDVEISGETAAALTITESGVYRVQAFDSQCNATADSQTVIVNLYDDPGTLGDQTLEACDGPVADGSGDFDLDALTTSLGFSSDFTVSYYTNMSDANQAINPVSTPYPSSGETLIIRVEDTDAANDGFLGCRQLAQLELMVNPVPTINQPMDFVVCDDLDGTVDGITEFDLTSIDSEVSTDPNITVTYHTSQENADSGDSPITNTSNYSSSGETIFVRAVDITTGCHNTTSFNLEINIVPLATFDVDQFDFVVCPNATVPVSIGIIPTNFTATNATVTWLLDGVPISGSSGLTLDTVLVGGDYSAEITFNDSGCGNTITTQVIELESCEFPQGISPGVSPGQNDTFDLRSFGVVKLEIFNRNGVLVYSKRNYTNEWEGQTNDGEELPVGTYFYTVIYEGGAKKRSSWVYINR</sequence>
<dbReference type="Pfam" id="PF00041">
    <property type="entry name" value="fn3"/>
    <property type="match status" value="2"/>
</dbReference>
<gene>
    <name evidence="4" type="ORF">H7F21_02765</name>
</gene>
<name>A0A842IP71_9FLAO</name>